<dbReference type="GO" id="GO:0005886">
    <property type="term" value="C:plasma membrane"/>
    <property type="evidence" value="ECO:0007669"/>
    <property type="project" value="UniProtKB-SubCell"/>
</dbReference>
<feature type="transmembrane region" description="Helical" evidence="7">
    <location>
        <begin position="87"/>
        <end position="110"/>
    </location>
</feature>
<evidence type="ECO:0000256" key="4">
    <source>
        <dbReference type="ARBA" id="ARBA00022692"/>
    </source>
</evidence>
<dbReference type="Pfam" id="PF02417">
    <property type="entry name" value="Chromate_transp"/>
    <property type="match status" value="1"/>
</dbReference>
<dbReference type="EMBL" id="FYEX01000002">
    <property type="protein sequence ID" value="SNC71912.1"/>
    <property type="molecule type" value="Genomic_DNA"/>
</dbReference>
<keyword evidence="9" id="KW-1185">Reference proteome</keyword>
<proteinExistence type="inferred from homology"/>
<comment type="subcellular location">
    <subcellularLocation>
        <location evidence="1">Cell membrane</location>
        <topology evidence="1">Multi-pass membrane protein</topology>
    </subcellularLocation>
</comment>
<name>A0A212U0Z3_9BURK</name>
<keyword evidence="3" id="KW-1003">Cell membrane</keyword>
<evidence type="ECO:0000313" key="8">
    <source>
        <dbReference type="EMBL" id="SNC71912.1"/>
    </source>
</evidence>
<evidence type="ECO:0000256" key="7">
    <source>
        <dbReference type="SAM" id="Phobius"/>
    </source>
</evidence>
<dbReference type="InterPro" id="IPR003370">
    <property type="entry name" value="Chromate_transpt"/>
</dbReference>
<dbReference type="GO" id="GO:0015109">
    <property type="term" value="F:chromate transmembrane transporter activity"/>
    <property type="evidence" value="ECO:0007669"/>
    <property type="project" value="InterPro"/>
</dbReference>
<keyword evidence="5 7" id="KW-1133">Transmembrane helix</keyword>
<gene>
    <name evidence="8" type="ORF">SAMN06295916_1421</name>
</gene>
<evidence type="ECO:0000256" key="3">
    <source>
        <dbReference type="ARBA" id="ARBA00022475"/>
    </source>
</evidence>
<evidence type="ECO:0000313" key="9">
    <source>
        <dbReference type="Proteomes" id="UP000197215"/>
    </source>
</evidence>
<comment type="similarity">
    <text evidence="2">Belongs to the chromate ion transporter (CHR) (TC 2.A.51) family.</text>
</comment>
<keyword evidence="6 7" id="KW-0472">Membrane</keyword>
<dbReference type="Proteomes" id="UP000197215">
    <property type="component" value="Unassembled WGS sequence"/>
</dbReference>
<evidence type="ECO:0000256" key="5">
    <source>
        <dbReference type="ARBA" id="ARBA00022989"/>
    </source>
</evidence>
<keyword evidence="4 7" id="KW-0812">Transmembrane</keyword>
<dbReference type="RefSeq" id="WP_088813361.1">
    <property type="nucleotide sequence ID" value="NZ_FYEX01000002.1"/>
</dbReference>
<sequence>MLSFSWADWGIVFLHFMAVSLMAVGGAVTVIPEMHRHLVNQNGWMTEAQFSASIAIAQSAPGPNILVIAMMGWHIGINSAVGLYAQYLWGTIGMVLAMVGVMLPSSLLTYSTAKWVHANQHSAYVLAFKQGLAPIVIGAILATSWIISATNSQFSTDWALWLCTGVTVLLIWKTKIHILLLLLVGTILGALGWI</sequence>
<dbReference type="OrthoDB" id="556585at2"/>
<dbReference type="AlphaFoldDB" id="A0A212U0Z3"/>
<evidence type="ECO:0000256" key="2">
    <source>
        <dbReference type="ARBA" id="ARBA00005262"/>
    </source>
</evidence>
<organism evidence="8 9">
    <name type="scientific">Polynucleobacter victoriensis</name>
    <dbReference type="NCBI Taxonomy" id="2049319"/>
    <lineage>
        <taxon>Bacteria</taxon>
        <taxon>Pseudomonadati</taxon>
        <taxon>Pseudomonadota</taxon>
        <taxon>Betaproteobacteria</taxon>
        <taxon>Burkholderiales</taxon>
        <taxon>Burkholderiaceae</taxon>
        <taxon>Polynucleobacter</taxon>
    </lineage>
</organism>
<feature type="transmembrane region" description="Helical" evidence="7">
    <location>
        <begin position="131"/>
        <end position="148"/>
    </location>
</feature>
<dbReference type="PANTHER" id="PTHR43663">
    <property type="entry name" value="CHROMATE TRANSPORT PROTEIN-RELATED"/>
    <property type="match status" value="1"/>
</dbReference>
<evidence type="ECO:0000256" key="6">
    <source>
        <dbReference type="ARBA" id="ARBA00023136"/>
    </source>
</evidence>
<feature type="transmembrane region" description="Helical" evidence="7">
    <location>
        <begin position="176"/>
        <end position="193"/>
    </location>
</feature>
<protein>
    <submittedName>
        <fullName evidence="8">Chromate transporter</fullName>
    </submittedName>
</protein>
<reference evidence="8 9" key="1">
    <citation type="submission" date="2017-06" db="EMBL/GenBank/DDBJ databases">
        <authorList>
            <person name="Kim H.J."/>
            <person name="Triplett B.A."/>
        </authorList>
    </citation>
    <scope>NUCLEOTIDE SEQUENCE [LARGE SCALE GENOMIC DNA]</scope>
    <source>
        <strain evidence="8 9">MWH-VicM1</strain>
    </source>
</reference>
<evidence type="ECO:0000256" key="1">
    <source>
        <dbReference type="ARBA" id="ARBA00004651"/>
    </source>
</evidence>
<accession>A0A212U0Z3</accession>
<feature type="transmembrane region" description="Helical" evidence="7">
    <location>
        <begin position="52"/>
        <end position="75"/>
    </location>
</feature>
<dbReference type="InterPro" id="IPR052518">
    <property type="entry name" value="CHR_Transporter"/>
</dbReference>
<feature type="transmembrane region" description="Helical" evidence="7">
    <location>
        <begin position="12"/>
        <end position="31"/>
    </location>
</feature>
<dbReference type="PANTHER" id="PTHR43663:SF1">
    <property type="entry name" value="CHROMATE TRANSPORTER"/>
    <property type="match status" value="1"/>
</dbReference>